<organism evidence="5 6">
    <name type="scientific">Enterocloster hominis</name>
    <name type="common">ex Hitch et al. 2024</name>
    <dbReference type="NCBI Taxonomy" id="1917870"/>
    <lineage>
        <taxon>Bacteria</taxon>
        <taxon>Bacillati</taxon>
        <taxon>Bacillota</taxon>
        <taxon>Clostridia</taxon>
        <taxon>Lachnospirales</taxon>
        <taxon>Lachnospiraceae</taxon>
        <taxon>Enterocloster</taxon>
    </lineage>
</organism>
<dbReference type="InterPro" id="IPR012147">
    <property type="entry name" value="P_Ac_Bu_trans"/>
</dbReference>
<evidence type="ECO:0000259" key="4">
    <source>
        <dbReference type="Pfam" id="PF01515"/>
    </source>
</evidence>
<dbReference type="SUPFAM" id="SSF53659">
    <property type="entry name" value="Isocitrate/Isopropylmalate dehydrogenase-like"/>
    <property type="match status" value="1"/>
</dbReference>
<evidence type="ECO:0000313" key="6">
    <source>
        <dbReference type="Proteomes" id="UP001454086"/>
    </source>
</evidence>
<dbReference type="RefSeq" id="WP_008718209.1">
    <property type="nucleotide sequence ID" value="NZ_JBBMFM010000098.1"/>
</dbReference>
<dbReference type="PIRSF" id="PIRSF000428">
    <property type="entry name" value="P_Ac_trans"/>
    <property type="match status" value="1"/>
</dbReference>
<dbReference type="Gene3D" id="3.40.718.10">
    <property type="entry name" value="Isopropylmalate Dehydrogenase"/>
    <property type="match status" value="1"/>
</dbReference>
<dbReference type="PANTHER" id="PTHR43356">
    <property type="entry name" value="PHOSPHATE ACETYLTRANSFERASE"/>
    <property type="match status" value="1"/>
</dbReference>
<keyword evidence="2" id="KW-0808">Transferase</keyword>
<gene>
    <name evidence="5" type="ORF">WMQ36_20325</name>
</gene>
<proteinExistence type="inferred from homology"/>
<accession>A0ABV1DAB5</accession>
<protein>
    <submittedName>
        <fullName evidence="5">Phosphate butyryltransferase</fullName>
    </submittedName>
</protein>
<keyword evidence="6" id="KW-1185">Reference proteome</keyword>
<keyword evidence="3" id="KW-0012">Acyltransferase</keyword>
<evidence type="ECO:0000256" key="3">
    <source>
        <dbReference type="ARBA" id="ARBA00023315"/>
    </source>
</evidence>
<comment type="similarity">
    <text evidence="1">Belongs to the phosphate acetyltransferase and butyryltransferase family.</text>
</comment>
<evidence type="ECO:0000256" key="2">
    <source>
        <dbReference type="ARBA" id="ARBA00022679"/>
    </source>
</evidence>
<dbReference type="InterPro" id="IPR002505">
    <property type="entry name" value="PTA_PTB"/>
</dbReference>
<dbReference type="Proteomes" id="UP001454086">
    <property type="component" value="Unassembled WGS sequence"/>
</dbReference>
<sequence>MIKDFNQLKQMLKEKPVKRTVAVVAAQDGHTLEAVVHAAKDGMINPILIGREDEIRDILRNLDYDASLARIISVDDPVECAKKAVELAKEGKADCIMKGRLETGTLMKVLVNRETGIRKNDVMSLLAFMESPHYHKVFGITDVGLLTYPTKDQKKAAIQNAVAAFHSLGVETPKVAVIAAVEKVNPKMKESVEADAIKAEGVEGCIIEGPISYDLAMDPSSAGIKGYESPVAGDADLLVMPDIVSGNVAAKTITCIGGGRTGGTVLGAMVPVLLVSRAASADDKYMSIVISALIGKGNQEVDRQ</sequence>
<comment type="caution">
    <text evidence="5">The sequence shown here is derived from an EMBL/GenBank/DDBJ whole genome shotgun (WGS) entry which is preliminary data.</text>
</comment>
<dbReference type="InterPro" id="IPR050500">
    <property type="entry name" value="Phos_Acetyltrans/Butyryltrans"/>
</dbReference>
<reference evidence="5 6" key="1">
    <citation type="submission" date="2024-03" db="EMBL/GenBank/DDBJ databases">
        <title>Human intestinal bacterial collection.</title>
        <authorList>
            <person name="Pauvert C."/>
            <person name="Hitch T.C.A."/>
            <person name="Clavel T."/>
        </authorList>
    </citation>
    <scope>NUCLEOTIDE SEQUENCE [LARGE SCALE GENOMIC DNA]</scope>
    <source>
        <strain evidence="5 6">CLA-SR-H021</strain>
    </source>
</reference>
<name>A0ABV1DAB5_9FIRM</name>
<dbReference type="Pfam" id="PF01515">
    <property type="entry name" value="PTA_PTB"/>
    <property type="match status" value="1"/>
</dbReference>
<evidence type="ECO:0000256" key="1">
    <source>
        <dbReference type="ARBA" id="ARBA00005656"/>
    </source>
</evidence>
<dbReference type="PANTHER" id="PTHR43356:SF2">
    <property type="entry name" value="PHOSPHATE ACETYLTRANSFERASE"/>
    <property type="match status" value="1"/>
</dbReference>
<feature type="domain" description="Phosphate acetyl/butaryl transferase" evidence="4">
    <location>
        <begin position="82"/>
        <end position="292"/>
    </location>
</feature>
<evidence type="ECO:0000313" key="5">
    <source>
        <dbReference type="EMBL" id="MEQ2427315.1"/>
    </source>
</evidence>
<dbReference type="EMBL" id="JBBMFM010000098">
    <property type="protein sequence ID" value="MEQ2427315.1"/>
    <property type="molecule type" value="Genomic_DNA"/>
</dbReference>